<reference evidence="4 5" key="2">
    <citation type="submission" date="2015-01" db="EMBL/GenBank/DDBJ databases">
        <authorList>
            <consortium name="NBRP consortium"/>
            <person name="Sawabe T."/>
            <person name="Meirelles P."/>
            <person name="Feng G."/>
            <person name="Sayaka M."/>
            <person name="Hattori M."/>
            <person name="Ohkuma M."/>
        </authorList>
    </citation>
    <scope>NUCLEOTIDE SEQUENCE [LARGE SCALE GENOMIC DNA]</scope>
    <source>
        <strain evidence="5">JCM 19231</strain>
    </source>
</reference>
<feature type="transmembrane region" description="Helical" evidence="2">
    <location>
        <begin position="77"/>
        <end position="102"/>
    </location>
</feature>
<feature type="transmembrane region" description="Helical" evidence="2">
    <location>
        <begin position="122"/>
        <end position="141"/>
    </location>
</feature>
<dbReference type="GO" id="GO:0000160">
    <property type="term" value="P:phosphorelay signal transduction system"/>
    <property type="evidence" value="ECO:0007669"/>
    <property type="project" value="UniProtKB-KW"/>
</dbReference>
<dbReference type="AlphaFoldDB" id="A0A0B8NKT2"/>
<keyword evidence="2" id="KW-0472">Membrane</keyword>
<evidence type="ECO:0000313" key="5">
    <source>
        <dbReference type="Proteomes" id="UP000031671"/>
    </source>
</evidence>
<dbReference type="Pfam" id="PF04397">
    <property type="entry name" value="LytTR"/>
    <property type="match status" value="1"/>
</dbReference>
<dbReference type="GO" id="GO:0003677">
    <property type="term" value="F:DNA binding"/>
    <property type="evidence" value="ECO:0007669"/>
    <property type="project" value="InterPro"/>
</dbReference>
<evidence type="ECO:0000259" key="3">
    <source>
        <dbReference type="PROSITE" id="PS50930"/>
    </source>
</evidence>
<dbReference type="SMART" id="SM00850">
    <property type="entry name" value="LytTR"/>
    <property type="match status" value="1"/>
</dbReference>
<feature type="transmembrane region" description="Helical" evidence="2">
    <location>
        <begin position="44"/>
        <end position="65"/>
    </location>
</feature>
<feature type="transmembrane region" description="Helical" evidence="2">
    <location>
        <begin position="12"/>
        <end position="32"/>
    </location>
</feature>
<keyword evidence="2" id="KW-1133">Transmembrane helix</keyword>
<proteinExistence type="predicted"/>
<evidence type="ECO:0000256" key="2">
    <source>
        <dbReference type="SAM" id="Phobius"/>
    </source>
</evidence>
<dbReference type="Proteomes" id="UP000031671">
    <property type="component" value="Unassembled WGS sequence"/>
</dbReference>
<evidence type="ECO:0000256" key="1">
    <source>
        <dbReference type="ARBA" id="ARBA00023012"/>
    </source>
</evidence>
<dbReference type="Gene3D" id="2.40.50.1020">
    <property type="entry name" value="LytTr DNA-binding domain"/>
    <property type="match status" value="1"/>
</dbReference>
<dbReference type="PROSITE" id="PS50930">
    <property type="entry name" value="HTH_LYTTR"/>
    <property type="match status" value="1"/>
</dbReference>
<sequence length="285" mass="31779">MKGQIDIGDVSPSKYFFAIASLLGFLFAFIVPSPDSAWGFGLSIVQWQLQTLGPMATILVCHLALSRLAKFESLNPWFKLFISGAFGALFFSPVALCLDTIFMAEKFTDNLLTAWINELSNVAPPAVICWLAINSPWVLGVRLQTLQSRAIQNISENESVERQNIKANTSLEPTSAYLDWPFMNLLPESIQDRPIYLKSELHYLLVVTPKGKSLILYNLSDAISEMGESMGYQPHRSYWVANDATKSFVRKGRQGELILNNGESIPVSRRNLEFVAALQSNADSH</sequence>
<feature type="domain" description="HTH LytTR-type" evidence="3">
    <location>
        <begin position="195"/>
        <end position="281"/>
    </location>
</feature>
<dbReference type="InterPro" id="IPR007492">
    <property type="entry name" value="LytTR_DNA-bd_dom"/>
</dbReference>
<organism evidence="4 5">
    <name type="scientific">Vibrio ishigakensis</name>
    <dbReference type="NCBI Taxonomy" id="1481914"/>
    <lineage>
        <taxon>Bacteria</taxon>
        <taxon>Pseudomonadati</taxon>
        <taxon>Pseudomonadota</taxon>
        <taxon>Gammaproteobacteria</taxon>
        <taxon>Vibrionales</taxon>
        <taxon>Vibrionaceae</taxon>
        <taxon>Vibrio</taxon>
    </lineage>
</organism>
<protein>
    <recommendedName>
        <fullName evidence="3">HTH LytTR-type domain-containing protein</fullName>
    </recommendedName>
</protein>
<reference evidence="4 5" key="1">
    <citation type="submission" date="2015-01" db="EMBL/GenBank/DDBJ databases">
        <title>Vibrio sp. C1 JCM 19231 whole genome shotgun sequence.</title>
        <authorList>
            <person name="Sawabe T."/>
            <person name="Meirelles P."/>
            <person name="Feng G."/>
            <person name="Sayaka M."/>
            <person name="Hattori M."/>
            <person name="Ohkuma M."/>
        </authorList>
    </citation>
    <scope>NUCLEOTIDE SEQUENCE [LARGE SCALE GENOMIC DNA]</scope>
    <source>
        <strain evidence="5">JCM 19231</strain>
    </source>
</reference>
<keyword evidence="2" id="KW-0812">Transmembrane</keyword>
<keyword evidence="1" id="KW-0902">Two-component regulatory system</keyword>
<accession>A0A0B8NKT2</accession>
<comment type="caution">
    <text evidence="4">The sequence shown here is derived from an EMBL/GenBank/DDBJ whole genome shotgun (WGS) entry which is preliminary data.</text>
</comment>
<keyword evidence="5" id="KW-1185">Reference proteome</keyword>
<dbReference type="EMBL" id="BBRZ01000012">
    <property type="protein sequence ID" value="GAM55315.1"/>
    <property type="molecule type" value="Genomic_DNA"/>
</dbReference>
<evidence type="ECO:0000313" key="4">
    <source>
        <dbReference type="EMBL" id="GAM55315.1"/>
    </source>
</evidence>
<name>A0A0B8NKT2_9VIBR</name>
<gene>
    <name evidence="4" type="ORF">JCM19231_5147</name>
</gene>